<proteinExistence type="predicted"/>
<organism evidence="1">
    <name type="scientific">Arundo donax</name>
    <name type="common">Giant reed</name>
    <name type="synonym">Donax arundinaceus</name>
    <dbReference type="NCBI Taxonomy" id="35708"/>
    <lineage>
        <taxon>Eukaryota</taxon>
        <taxon>Viridiplantae</taxon>
        <taxon>Streptophyta</taxon>
        <taxon>Embryophyta</taxon>
        <taxon>Tracheophyta</taxon>
        <taxon>Spermatophyta</taxon>
        <taxon>Magnoliopsida</taxon>
        <taxon>Liliopsida</taxon>
        <taxon>Poales</taxon>
        <taxon>Poaceae</taxon>
        <taxon>PACMAD clade</taxon>
        <taxon>Arundinoideae</taxon>
        <taxon>Arundineae</taxon>
        <taxon>Arundo</taxon>
    </lineage>
</organism>
<sequence length="46" mass="5243">MMSFAFRSEGKKYGTDELKLATRTSKEGVTGSQSQLTWSWSRLLEI</sequence>
<reference evidence="1" key="2">
    <citation type="journal article" date="2015" name="Data Brief">
        <title>Shoot transcriptome of the giant reed, Arundo donax.</title>
        <authorList>
            <person name="Barrero R.A."/>
            <person name="Guerrero F.D."/>
            <person name="Moolhuijzen P."/>
            <person name="Goolsby J.A."/>
            <person name="Tidwell J."/>
            <person name="Bellgard S.E."/>
            <person name="Bellgard M.I."/>
        </authorList>
    </citation>
    <scope>NUCLEOTIDE SEQUENCE</scope>
    <source>
        <tissue evidence="1">Shoot tissue taken approximately 20 cm above the soil surface</tissue>
    </source>
</reference>
<dbReference type="EMBL" id="GBRH01280395">
    <property type="protein sequence ID" value="JAD17500.1"/>
    <property type="molecule type" value="Transcribed_RNA"/>
</dbReference>
<dbReference type="AlphaFoldDB" id="A0A0A8XXV9"/>
<name>A0A0A8XXV9_ARUDO</name>
<evidence type="ECO:0000313" key="1">
    <source>
        <dbReference type="EMBL" id="JAD17500.1"/>
    </source>
</evidence>
<accession>A0A0A8XXV9</accession>
<reference evidence="1" key="1">
    <citation type="submission" date="2014-09" db="EMBL/GenBank/DDBJ databases">
        <authorList>
            <person name="Magalhaes I.L.F."/>
            <person name="Oliveira U."/>
            <person name="Santos F.R."/>
            <person name="Vidigal T.H.D.A."/>
            <person name="Brescovit A.D."/>
            <person name="Santos A.J."/>
        </authorList>
    </citation>
    <scope>NUCLEOTIDE SEQUENCE</scope>
    <source>
        <tissue evidence="1">Shoot tissue taken approximately 20 cm above the soil surface</tissue>
    </source>
</reference>
<protein>
    <submittedName>
        <fullName evidence="1">Uncharacterized protein</fullName>
    </submittedName>
</protein>